<feature type="compositionally biased region" description="Basic residues" evidence="2">
    <location>
        <begin position="9"/>
        <end position="30"/>
    </location>
</feature>
<feature type="region of interest" description="Disordered" evidence="2">
    <location>
        <begin position="1"/>
        <end position="30"/>
    </location>
</feature>
<dbReference type="GeneID" id="106180975"/>
<dbReference type="InterPro" id="IPR051616">
    <property type="entry name" value="Cul2-RING_E3_ligase_SR"/>
</dbReference>
<evidence type="ECO:0000313" key="3">
    <source>
        <dbReference type="Proteomes" id="UP000085678"/>
    </source>
</evidence>
<dbReference type="InParanoid" id="A0A1S3KDD4"/>
<dbReference type="PROSITE" id="PS50088">
    <property type="entry name" value="ANK_REPEAT"/>
    <property type="match status" value="3"/>
</dbReference>
<dbReference type="RefSeq" id="XP_013420630.1">
    <property type="nucleotide sequence ID" value="XM_013565176.1"/>
</dbReference>
<dbReference type="PANTHER" id="PTHR46224:SF64">
    <property type="entry name" value="IQ MOTIF AND ANKYRIN REPEAT DOMAIN-CONTAINING PROTEIN 1"/>
    <property type="match status" value="1"/>
</dbReference>
<accession>A0A1S3KDD4</accession>
<organism evidence="3 4">
    <name type="scientific">Lingula anatina</name>
    <name type="common">Brachiopod</name>
    <name type="synonym">Lingula unguis</name>
    <dbReference type="NCBI Taxonomy" id="7574"/>
    <lineage>
        <taxon>Eukaryota</taxon>
        <taxon>Metazoa</taxon>
        <taxon>Spiralia</taxon>
        <taxon>Lophotrochozoa</taxon>
        <taxon>Brachiopoda</taxon>
        <taxon>Linguliformea</taxon>
        <taxon>Lingulata</taxon>
        <taxon>Lingulida</taxon>
        <taxon>Linguloidea</taxon>
        <taxon>Lingulidae</taxon>
        <taxon>Lingula</taxon>
    </lineage>
</organism>
<feature type="compositionally biased region" description="Polar residues" evidence="2">
    <location>
        <begin position="255"/>
        <end position="265"/>
    </location>
</feature>
<protein>
    <submittedName>
        <fullName evidence="4">Uncharacterized protein LOC106180975 isoform X2</fullName>
    </submittedName>
</protein>
<dbReference type="Proteomes" id="UP000085678">
    <property type="component" value="Unplaced"/>
</dbReference>
<evidence type="ECO:0000256" key="1">
    <source>
        <dbReference type="PROSITE-ProRule" id="PRU00023"/>
    </source>
</evidence>
<dbReference type="Pfam" id="PF00023">
    <property type="entry name" value="Ank"/>
    <property type="match status" value="1"/>
</dbReference>
<evidence type="ECO:0000313" key="4">
    <source>
        <dbReference type="RefSeq" id="XP_013420630.1"/>
    </source>
</evidence>
<feature type="compositionally biased region" description="Low complexity" evidence="2">
    <location>
        <begin position="216"/>
        <end position="227"/>
    </location>
</feature>
<dbReference type="OrthoDB" id="194358at2759"/>
<name>A0A1S3KDD4_LINAN</name>
<dbReference type="InterPro" id="IPR002110">
    <property type="entry name" value="Ankyrin_rpt"/>
</dbReference>
<feature type="repeat" description="ANK" evidence="1">
    <location>
        <begin position="546"/>
        <end position="575"/>
    </location>
</feature>
<dbReference type="STRING" id="7574.A0A1S3KDD4"/>
<dbReference type="SUPFAM" id="SSF48403">
    <property type="entry name" value="Ankyrin repeat"/>
    <property type="match status" value="1"/>
</dbReference>
<sequence>MGQQGSKTTSRHPVSHNQSGRHHLRHHPHQHHILVASRNGPHPARRLLSSPIHQTGQKKPITTTSHSMFKPVVTGKVFNIGDDTNCIDPTHDNIETSQMKNLAKHRALHSVERLFNSVKDGDGLASSEDNRFNTSEIELMELGTRGALERPPFEQQDNWSFQTSSNNTGTEANLSLPQDISNIKNPKKPFVKNPIISGELFMQPDTKDTASEPKSQTDNNDQNNENETNMHKRKQFDSGVLVKDDILGKKVMSTGREQTQDQNKVQPKLSDDHRDSDLPQKMNAIELTGRCQTHVINSPLHRDHMKKNEKVKKKKKKKKAIKRDIDDIAESSKKDTCKGRFFFNFGNGEQLSDQKAVYSLEQVVITKNPTKENQLGLTDLQNVKELGYTVQKSNDNQKSLHNLSEDPHQDAVSEIAISLKENVNIERNNWIQRSQDPASDQKCVDNEDYDNNTKACISANLISVRVPDDPDPMRLHDQCQLVQAAGAGDLDWLRKLLCSGVNPNSNHPMNRNTALHYAVGLDYNTAASMVSLLLQYGADPNLCNYSGATPLHEAIIHQQTCCVDMLVANGSNVNAIWTSANTTPINLAIHCGNPDIVRTLLRKGAKMQSFVPQLLPNNSHQGIHNIPNQVQDCPLRILVQKWKARSSSERCATILRTLIEGENDVVKCLKHDVSLWSILNKLHDSKHGHFATLELITIILEMGYRPTVPERSLIKTIDKSKHDWMLDYLSSAPPLSDLCRRAVRQALWPNVLYGVDRLSVTDQVKDQLLLLQESTEL</sequence>
<dbReference type="AlphaFoldDB" id="A0A1S3KDD4"/>
<feature type="compositionally biased region" description="Polar residues" evidence="2">
    <location>
        <begin position="157"/>
        <end position="184"/>
    </location>
</feature>
<keyword evidence="3" id="KW-1185">Reference proteome</keyword>
<dbReference type="SMART" id="SM00248">
    <property type="entry name" value="ANK"/>
    <property type="match status" value="3"/>
</dbReference>
<feature type="region of interest" description="Disordered" evidence="2">
    <location>
        <begin position="203"/>
        <end position="277"/>
    </location>
</feature>
<reference evidence="4" key="1">
    <citation type="submission" date="2025-08" db="UniProtKB">
        <authorList>
            <consortium name="RefSeq"/>
        </authorList>
    </citation>
    <scope>IDENTIFICATION</scope>
    <source>
        <tissue evidence="4">Gonads</tissue>
    </source>
</reference>
<dbReference type="PROSITE" id="PS50297">
    <property type="entry name" value="ANK_REP_REGION"/>
    <property type="match status" value="3"/>
</dbReference>
<keyword evidence="1" id="KW-0040">ANK repeat</keyword>
<gene>
    <name evidence="4" type="primary">LOC106180975</name>
</gene>
<feature type="region of interest" description="Disordered" evidence="2">
    <location>
        <begin position="157"/>
        <end position="188"/>
    </location>
</feature>
<dbReference type="PANTHER" id="PTHR46224">
    <property type="entry name" value="ANKYRIN REPEAT FAMILY PROTEIN"/>
    <property type="match status" value="1"/>
</dbReference>
<evidence type="ECO:0000256" key="2">
    <source>
        <dbReference type="SAM" id="MobiDB-lite"/>
    </source>
</evidence>
<feature type="repeat" description="ANK" evidence="1">
    <location>
        <begin position="510"/>
        <end position="545"/>
    </location>
</feature>
<feature type="repeat" description="ANK" evidence="1">
    <location>
        <begin position="580"/>
        <end position="607"/>
    </location>
</feature>
<dbReference type="Pfam" id="PF12796">
    <property type="entry name" value="Ank_2"/>
    <property type="match status" value="1"/>
</dbReference>
<dbReference type="Gene3D" id="1.25.40.20">
    <property type="entry name" value="Ankyrin repeat-containing domain"/>
    <property type="match status" value="1"/>
</dbReference>
<dbReference type="InterPro" id="IPR036770">
    <property type="entry name" value="Ankyrin_rpt-contain_sf"/>
</dbReference>
<proteinExistence type="predicted"/>